<protein>
    <recommendedName>
        <fullName evidence="10">Tryptophan--tRNA ligase, mitochondrial</fullName>
        <ecNumber evidence="3">6.1.1.2</ecNumber>
    </recommendedName>
    <alternativeName>
        <fullName evidence="9">Tryptophanyl-tRNA synthetase</fullName>
    </alternativeName>
</protein>
<dbReference type="Gene3D" id="1.10.240.10">
    <property type="entry name" value="Tyrosyl-Transfer RNA Synthetase"/>
    <property type="match status" value="1"/>
</dbReference>
<dbReference type="PANTHER" id="PTHR43766">
    <property type="entry name" value="TRYPTOPHAN--TRNA LIGASE, MITOCHONDRIAL"/>
    <property type="match status" value="1"/>
</dbReference>
<keyword evidence="5 11" id="KW-0547">Nucleotide-binding</keyword>
<dbReference type="HOGENOM" id="CLU_029244_1_3_1"/>
<keyword evidence="7 11" id="KW-0648">Protein biosynthesis</keyword>
<dbReference type="PANTHER" id="PTHR43766:SF1">
    <property type="entry name" value="TRYPTOPHAN--TRNA LIGASE, MITOCHONDRIAL"/>
    <property type="match status" value="1"/>
</dbReference>
<evidence type="ECO:0000256" key="11">
    <source>
        <dbReference type="RuleBase" id="RU363036"/>
    </source>
</evidence>
<dbReference type="GO" id="GO:0004830">
    <property type="term" value="F:tryptophan-tRNA ligase activity"/>
    <property type="evidence" value="ECO:0007669"/>
    <property type="project" value="UniProtKB-EC"/>
</dbReference>
<evidence type="ECO:0000256" key="7">
    <source>
        <dbReference type="ARBA" id="ARBA00022917"/>
    </source>
</evidence>
<dbReference type="FunFam" id="1.10.240.10:FF:000002">
    <property type="entry name" value="Tryptophan--tRNA ligase"/>
    <property type="match status" value="1"/>
</dbReference>
<dbReference type="GO" id="GO:0005524">
    <property type="term" value="F:ATP binding"/>
    <property type="evidence" value="ECO:0007669"/>
    <property type="project" value="UniProtKB-KW"/>
</dbReference>
<comment type="subcellular location">
    <subcellularLocation>
        <location evidence="1">Mitochondrion matrix</location>
    </subcellularLocation>
</comment>
<sequence>MSQLAFGRHLAARVVFSGIQPTGVPHIGNYIGALKQWVDLQRDEASSTKLMYCVVDLHAITTKQDPVQLRLRKREVLASLLAVGIDPDRSTVFYQSSVPAHSELMWILACTASVGYLSRMTQWKTKLNISGVSGLSDKSVGTNLKLGLFSYPVLQAADILVHRATHVPVGDDQKQHLEFARECVTNFNSAYGDHLVHPETITPPAKRVMSLAQPTTKMSKSHKSDRSRILLSDSPQEIRTKISYALTDSLPGISYDPKERPGISNLLEICSIFDAAGRDVNNLANECADMQPRVFKEFVSDTIISGLDGVRDRYLDLMKRSDNYLAKVEEHGAERARQSAQETMDIVKSAIGF</sequence>
<keyword evidence="13" id="KW-1185">Reference proteome</keyword>
<dbReference type="GO" id="GO:0070183">
    <property type="term" value="P:mitochondrial tryptophanyl-tRNA aminoacylation"/>
    <property type="evidence" value="ECO:0007669"/>
    <property type="project" value="TreeGrafter"/>
</dbReference>
<dbReference type="InterPro" id="IPR050203">
    <property type="entry name" value="Trp-tRNA_synthetase"/>
</dbReference>
<dbReference type="InterPro" id="IPR014729">
    <property type="entry name" value="Rossmann-like_a/b/a_fold"/>
</dbReference>
<keyword evidence="8 11" id="KW-0030">Aminoacyl-tRNA synthetase</keyword>
<dbReference type="CDD" id="cd00806">
    <property type="entry name" value="TrpRS_core"/>
    <property type="match status" value="1"/>
</dbReference>
<evidence type="ECO:0000256" key="9">
    <source>
        <dbReference type="ARBA" id="ARBA00030268"/>
    </source>
</evidence>
<name>A0A0A1T7J4_9HYPO</name>
<accession>A0A0A1T7J4</accession>
<proteinExistence type="inferred from homology"/>
<dbReference type="AlphaFoldDB" id="A0A0A1T7J4"/>
<dbReference type="GO" id="GO:0005759">
    <property type="term" value="C:mitochondrial matrix"/>
    <property type="evidence" value="ECO:0007669"/>
    <property type="project" value="UniProtKB-SubCell"/>
</dbReference>
<dbReference type="Proteomes" id="UP000039046">
    <property type="component" value="Unassembled WGS sequence"/>
</dbReference>
<dbReference type="Pfam" id="PF00579">
    <property type="entry name" value="tRNA-synt_1b"/>
    <property type="match status" value="1"/>
</dbReference>
<comment type="similarity">
    <text evidence="2 11">Belongs to the class-I aminoacyl-tRNA synthetase family.</text>
</comment>
<dbReference type="SUPFAM" id="SSF52374">
    <property type="entry name" value="Nucleotidylyl transferase"/>
    <property type="match status" value="1"/>
</dbReference>
<reference evidence="12 13" key="1">
    <citation type="journal article" date="2015" name="Genome Announc.">
        <title>Draft Genome Sequence and Gene Annotation of the Entomopathogenic Fungus Verticillium hemipterigenum.</title>
        <authorList>
            <person name="Horn F."/>
            <person name="Habel A."/>
            <person name="Scharf D.H."/>
            <person name="Dworschak J."/>
            <person name="Brakhage A.A."/>
            <person name="Guthke R."/>
            <person name="Hertweck C."/>
            <person name="Linde J."/>
        </authorList>
    </citation>
    <scope>NUCLEOTIDE SEQUENCE [LARGE SCALE GENOMIC DNA]</scope>
</reference>
<evidence type="ECO:0000256" key="8">
    <source>
        <dbReference type="ARBA" id="ARBA00023146"/>
    </source>
</evidence>
<evidence type="ECO:0000256" key="5">
    <source>
        <dbReference type="ARBA" id="ARBA00022741"/>
    </source>
</evidence>
<evidence type="ECO:0000256" key="4">
    <source>
        <dbReference type="ARBA" id="ARBA00022598"/>
    </source>
</evidence>
<keyword evidence="4 11" id="KW-0436">Ligase</keyword>
<evidence type="ECO:0000256" key="6">
    <source>
        <dbReference type="ARBA" id="ARBA00022840"/>
    </source>
</evidence>
<dbReference type="InterPro" id="IPR002306">
    <property type="entry name" value="Trp-tRNA-ligase"/>
</dbReference>
<gene>
    <name evidence="12" type="ORF">VHEMI01459</name>
</gene>
<evidence type="ECO:0000313" key="13">
    <source>
        <dbReference type="Proteomes" id="UP000039046"/>
    </source>
</evidence>
<evidence type="ECO:0000256" key="1">
    <source>
        <dbReference type="ARBA" id="ARBA00004305"/>
    </source>
</evidence>
<dbReference type="NCBIfam" id="TIGR00233">
    <property type="entry name" value="trpS"/>
    <property type="match status" value="1"/>
</dbReference>
<evidence type="ECO:0000256" key="3">
    <source>
        <dbReference type="ARBA" id="ARBA00013161"/>
    </source>
</evidence>
<dbReference type="Gene3D" id="3.40.50.620">
    <property type="entry name" value="HUPs"/>
    <property type="match status" value="1"/>
</dbReference>
<dbReference type="EC" id="6.1.1.2" evidence="3"/>
<dbReference type="PROSITE" id="PS00178">
    <property type="entry name" value="AA_TRNA_LIGASE_I"/>
    <property type="match status" value="1"/>
</dbReference>
<dbReference type="STRING" id="1531966.A0A0A1T7J4"/>
<dbReference type="InterPro" id="IPR002305">
    <property type="entry name" value="aa-tRNA-synth_Ic"/>
</dbReference>
<organism evidence="12 13">
    <name type="scientific">[Torrubiella] hemipterigena</name>
    <dbReference type="NCBI Taxonomy" id="1531966"/>
    <lineage>
        <taxon>Eukaryota</taxon>
        <taxon>Fungi</taxon>
        <taxon>Dikarya</taxon>
        <taxon>Ascomycota</taxon>
        <taxon>Pezizomycotina</taxon>
        <taxon>Sordariomycetes</taxon>
        <taxon>Hypocreomycetidae</taxon>
        <taxon>Hypocreales</taxon>
        <taxon>Clavicipitaceae</taxon>
        <taxon>Clavicipitaceae incertae sedis</taxon>
        <taxon>'Torrubiella' clade</taxon>
    </lineage>
</organism>
<evidence type="ECO:0000256" key="2">
    <source>
        <dbReference type="ARBA" id="ARBA00005594"/>
    </source>
</evidence>
<dbReference type="InterPro" id="IPR001412">
    <property type="entry name" value="aa-tRNA-synth_I_CS"/>
</dbReference>
<dbReference type="OrthoDB" id="15808at2759"/>
<evidence type="ECO:0000256" key="10">
    <source>
        <dbReference type="ARBA" id="ARBA00069760"/>
    </source>
</evidence>
<dbReference type="PRINTS" id="PR01039">
    <property type="entry name" value="TRNASYNTHTRP"/>
</dbReference>
<evidence type="ECO:0000313" key="12">
    <source>
        <dbReference type="EMBL" id="CEJ81324.1"/>
    </source>
</evidence>
<dbReference type="EMBL" id="CDHN01000001">
    <property type="protein sequence ID" value="CEJ81324.1"/>
    <property type="molecule type" value="Genomic_DNA"/>
</dbReference>
<dbReference type="FunFam" id="3.40.50.620:FF:000082">
    <property type="entry name" value="MSW1p Mitochondrial tryptophanyl-tRNA synthetase"/>
    <property type="match status" value="1"/>
</dbReference>
<keyword evidence="6 11" id="KW-0067">ATP-binding</keyword>